<evidence type="ECO:0000313" key="5">
    <source>
        <dbReference type="Proteomes" id="UP000507470"/>
    </source>
</evidence>
<dbReference type="Proteomes" id="UP000507470">
    <property type="component" value="Unassembled WGS sequence"/>
</dbReference>
<dbReference type="PANTHER" id="PTHR48051:SF1">
    <property type="entry name" value="RAS SUPPRESSOR PROTEIN 1"/>
    <property type="match status" value="1"/>
</dbReference>
<evidence type="ECO:0000256" key="3">
    <source>
        <dbReference type="SAM" id="MobiDB-lite"/>
    </source>
</evidence>
<dbReference type="PROSITE" id="PS51450">
    <property type="entry name" value="LRR"/>
    <property type="match status" value="6"/>
</dbReference>
<dbReference type="Pfam" id="PF13855">
    <property type="entry name" value="LRR_8"/>
    <property type="match status" value="3"/>
</dbReference>
<dbReference type="InterPro" id="IPR001611">
    <property type="entry name" value="Leu-rich_rpt"/>
</dbReference>
<dbReference type="PANTHER" id="PTHR48051">
    <property type="match status" value="1"/>
</dbReference>
<dbReference type="AlphaFoldDB" id="A0A6J8BZP8"/>
<dbReference type="EMBL" id="CACVKT020004340">
    <property type="protein sequence ID" value="CAC5389485.1"/>
    <property type="molecule type" value="Genomic_DNA"/>
</dbReference>
<name>A0A6J8BZP8_MYTCO</name>
<dbReference type="Pfam" id="PF00560">
    <property type="entry name" value="LRR_1"/>
    <property type="match status" value="1"/>
</dbReference>
<dbReference type="OrthoDB" id="1394818at2759"/>
<dbReference type="InterPro" id="IPR032675">
    <property type="entry name" value="LRR_dom_sf"/>
</dbReference>
<dbReference type="SUPFAM" id="SSF52047">
    <property type="entry name" value="RNI-like"/>
    <property type="match status" value="1"/>
</dbReference>
<sequence>MISSTPKHSQKSTFSESHDLDELLQNGFSRKLLDNNYGSVIIRRQSDDFSDNCSSLTLQNHFIRGNKSDAGHSIVTSKTEDDLFGILNQLETFLNQDFRDPSNISLSGSSGYDSWTRRRGRQSNENQLRSKSRSATRSHINHPIYSVFRNPQGYTELNLSKQLLTVVPQEVSQFTRLEVLNLSHNALDDLPSSLARIRTLKFLLVANNLLTHLPETITNLTHLIMLDLTHNKLTSLPQNLGCLRVLQTLKLGQNQFETLPHDIGHMTILKDLDLHSNNLCYLPFTIQGLRKLKYLNLANNRFDQVPIPVCKLHSLKVLNFRGNNLQSLAPDFEALTNLRELNLSYNRFESIPTAIYSLSELRYLNLAGNQLKHVSHHLTCLQGLQVLHIQGNHITSFPDGFVQMQYLNIASNQLATLSVVNSRRLKYLNLKKNNLESMPLGVYNITRLETLNLNSNKISSVSKDIVQLKKLKYLDLGDNVLSCFPTIIDKMKKLDYFNLIGNNISHQVKLKNKDNPEHTHFRKSKSAHKQKFSSSRLQTIKQLSMISSTPKHSQKSTFSESHDLDELLQNGFSRKLLDNNYGSVIIRRQSDDFSDNCSSLTLQNHFIRGNKSDAGHSIVTSKTEDDLFGILNQLETFLNQDFRDPSNISLSGRTVTSSIWDLNENRTSHSVMGIVLSRTESFSVTEAGGNFISAVEPNMSISIPLKSISGTLHASLKIIKVEKEMLSNLREDNTIIANILSVGPIVFLKANKDTDFNHLVTMTIPSPKQTSHGHLILLTIREDNSCIPTSSGHRQRHGYITLNAWQLTGKVAVITQAKCKYKACKSMEMLLNVIEESV</sequence>
<evidence type="ECO:0000256" key="2">
    <source>
        <dbReference type="ARBA" id="ARBA00022737"/>
    </source>
</evidence>
<keyword evidence="1" id="KW-0433">Leucine-rich repeat</keyword>
<dbReference type="SUPFAM" id="SSF52058">
    <property type="entry name" value="L domain-like"/>
    <property type="match status" value="1"/>
</dbReference>
<dbReference type="GO" id="GO:0005737">
    <property type="term" value="C:cytoplasm"/>
    <property type="evidence" value="ECO:0007669"/>
    <property type="project" value="TreeGrafter"/>
</dbReference>
<keyword evidence="5" id="KW-1185">Reference proteome</keyword>
<evidence type="ECO:0000313" key="4">
    <source>
        <dbReference type="EMBL" id="CAC5389485.1"/>
    </source>
</evidence>
<dbReference type="SMART" id="SM00369">
    <property type="entry name" value="LRR_TYP"/>
    <property type="match status" value="10"/>
</dbReference>
<dbReference type="FunFam" id="3.80.10.10:FF:001164">
    <property type="entry name" value="GH01279p"/>
    <property type="match status" value="1"/>
</dbReference>
<keyword evidence="2" id="KW-0677">Repeat</keyword>
<dbReference type="Gene3D" id="2.60.220.30">
    <property type="match status" value="1"/>
</dbReference>
<dbReference type="InterPro" id="IPR050216">
    <property type="entry name" value="LRR_domain-containing"/>
</dbReference>
<protein>
    <submittedName>
        <fullName evidence="4">Uncharacterized protein</fullName>
    </submittedName>
</protein>
<feature type="region of interest" description="Disordered" evidence="3">
    <location>
        <begin position="110"/>
        <end position="136"/>
    </location>
</feature>
<dbReference type="InterPro" id="IPR003591">
    <property type="entry name" value="Leu-rich_rpt_typical-subtyp"/>
</dbReference>
<accession>A0A6J8BZP8</accession>
<dbReference type="Gene3D" id="3.80.10.10">
    <property type="entry name" value="Ribonuclease Inhibitor"/>
    <property type="match status" value="4"/>
</dbReference>
<gene>
    <name evidence="4" type="ORF">MCOR_24644</name>
</gene>
<dbReference type="SMART" id="SM00364">
    <property type="entry name" value="LRR_BAC"/>
    <property type="match status" value="11"/>
</dbReference>
<reference evidence="4 5" key="1">
    <citation type="submission" date="2020-06" db="EMBL/GenBank/DDBJ databases">
        <authorList>
            <person name="Li R."/>
            <person name="Bekaert M."/>
        </authorList>
    </citation>
    <scope>NUCLEOTIDE SEQUENCE [LARGE SCALE GENOMIC DNA]</scope>
    <source>
        <strain evidence="5">wild</strain>
    </source>
</reference>
<proteinExistence type="predicted"/>
<organism evidence="4 5">
    <name type="scientific">Mytilus coruscus</name>
    <name type="common">Sea mussel</name>
    <dbReference type="NCBI Taxonomy" id="42192"/>
    <lineage>
        <taxon>Eukaryota</taxon>
        <taxon>Metazoa</taxon>
        <taxon>Spiralia</taxon>
        <taxon>Lophotrochozoa</taxon>
        <taxon>Mollusca</taxon>
        <taxon>Bivalvia</taxon>
        <taxon>Autobranchia</taxon>
        <taxon>Pteriomorphia</taxon>
        <taxon>Mytilida</taxon>
        <taxon>Mytiloidea</taxon>
        <taxon>Mytilidae</taxon>
        <taxon>Mytilinae</taxon>
        <taxon>Mytilus</taxon>
    </lineage>
</organism>
<evidence type="ECO:0000256" key="1">
    <source>
        <dbReference type="ARBA" id="ARBA00022614"/>
    </source>
</evidence>